<keyword evidence="1" id="KW-0472">Membrane</keyword>
<dbReference type="AlphaFoldDB" id="A0AAD5CUC3"/>
<comment type="caution">
    <text evidence="2">The sequence shown here is derived from an EMBL/GenBank/DDBJ whole genome shotgun (WGS) entry which is preliminary data.</text>
</comment>
<keyword evidence="1" id="KW-0812">Transmembrane</keyword>
<keyword evidence="1" id="KW-1133">Transmembrane helix</keyword>
<evidence type="ECO:0000313" key="3">
    <source>
        <dbReference type="Proteomes" id="UP001206925"/>
    </source>
</evidence>
<accession>A0AAD5CUC3</accession>
<sequence>MKSAIKVPSSSFSFKTHKQRKIIDNTGDREKQSPVGAMVLQEEQTRPTSGGVAYTSTITIVSSLSSRLCPHSQLEWMGCWFLASTMVYFIYCFFSLVRTEFLQL</sequence>
<feature type="transmembrane region" description="Helical" evidence="1">
    <location>
        <begin position="76"/>
        <end position="97"/>
    </location>
</feature>
<evidence type="ECO:0000313" key="2">
    <source>
        <dbReference type="EMBL" id="KAI7748079.1"/>
    </source>
</evidence>
<dbReference type="Proteomes" id="UP001206925">
    <property type="component" value="Unassembled WGS sequence"/>
</dbReference>
<name>A0AAD5CUC3_AMBAR</name>
<evidence type="ECO:0000256" key="1">
    <source>
        <dbReference type="SAM" id="Phobius"/>
    </source>
</evidence>
<reference evidence="2" key="1">
    <citation type="submission" date="2022-06" db="EMBL/GenBank/DDBJ databases">
        <title>Uncovering the hologenomic basis of an extraordinary plant invasion.</title>
        <authorList>
            <person name="Bieker V.C."/>
            <person name="Martin M.D."/>
            <person name="Gilbert T."/>
            <person name="Hodgins K."/>
            <person name="Battlay P."/>
            <person name="Petersen B."/>
            <person name="Wilson J."/>
        </authorList>
    </citation>
    <scope>NUCLEOTIDE SEQUENCE</scope>
    <source>
        <strain evidence="2">AA19_3_7</strain>
        <tissue evidence="2">Leaf</tissue>
    </source>
</reference>
<organism evidence="2 3">
    <name type="scientific">Ambrosia artemisiifolia</name>
    <name type="common">Common ragweed</name>
    <dbReference type="NCBI Taxonomy" id="4212"/>
    <lineage>
        <taxon>Eukaryota</taxon>
        <taxon>Viridiplantae</taxon>
        <taxon>Streptophyta</taxon>
        <taxon>Embryophyta</taxon>
        <taxon>Tracheophyta</taxon>
        <taxon>Spermatophyta</taxon>
        <taxon>Magnoliopsida</taxon>
        <taxon>eudicotyledons</taxon>
        <taxon>Gunneridae</taxon>
        <taxon>Pentapetalae</taxon>
        <taxon>asterids</taxon>
        <taxon>campanulids</taxon>
        <taxon>Asterales</taxon>
        <taxon>Asteraceae</taxon>
        <taxon>Asteroideae</taxon>
        <taxon>Heliantheae alliance</taxon>
        <taxon>Heliantheae</taxon>
        <taxon>Ambrosia</taxon>
    </lineage>
</organism>
<protein>
    <submittedName>
        <fullName evidence="2">Uncharacterized protein</fullName>
    </submittedName>
</protein>
<proteinExistence type="predicted"/>
<keyword evidence="3" id="KW-1185">Reference proteome</keyword>
<gene>
    <name evidence="2" type="ORF">M8C21_012868</name>
</gene>
<dbReference type="EMBL" id="JAMZMK010006605">
    <property type="protein sequence ID" value="KAI7748079.1"/>
    <property type="molecule type" value="Genomic_DNA"/>
</dbReference>